<accession>A0A5M3YSC5</accession>
<feature type="region of interest" description="Disordered" evidence="1">
    <location>
        <begin position="1"/>
        <end position="85"/>
    </location>
</feature>
<evidence type="ECO:0000313" key="3">
    <source>
        <dbReference type="Proteomes" id="UP000452235"/>
    </source>
</evidence>
<sequence>MLQTSTSSAHKYSESSSVREETAGAPSTASASHQAPPADRPPRFYRTVPHRVSRRDSPSPTRPGSAGDGASASGRSSQEQSSLERTQHGALQTLALCRSVITVLELTRLRKSRTGQLYWLAFWDRLYERSLSRVLAARLTRALARIDALFRAVARDLHQLTQQAELAVRQATSEKEVLWILELMEDDVGVWRRRRRKKAQAILNRMRASIEAIPIVVSDELFDDMKRGVFALDVFCDYHPGDPDAEDQEAAWADYFTERPGNLVAVSPYLYRQWQHSAEWGPYLPLTVRAGNQCEEWVNEVEP</sequence>
<feature type="compositionally biased region" description="Basic and acidic residues" evidence="1">
    <location>
        <begin position="11"/>
        <end position="22"/>
    </location>
</feature>
<evidence type="ECO:0000313" key="2">
    <source>
        <dbReference type="EMBL" id="GFF15648.1"/>
    </source>
</evidence>
<dbReference type="Proteomes" id="UP000452235">
    <property type="component" value="Unassembled WGS sequence"/>
</dbReference>
<protein>
    <submittedName>
        <fullName evidence="2">Immediate early response protein IER</fullName>
    </submittedName>
</protein>
<feature type="compositionally biased region" description="Low complexity" evidence="1">
    <location>
        <begin position="64"/>
        <end position="84"/>
    </location>
</feature>
<feature type="compositionally biased region" description="Polar residues" evidence="1">
    <location>
        <begin position="1"/>
        <end position="10"/>
    </location>
</feature>
<reference evidence="2 3" key="1">
    <citation type="submission" date="2020-01" db="EMBL/GenBank/DDBJ databases">
        <title>Aspergillus terreus IFO 6365 whole genome shotgun sequence.</title>
        <authorList>
            <person name="Kanamasa S."/>
            <person name="Takahashi H."/>
        </authorList>
    </citation>
    <scope>NUCLEOTIDE SEQUENCE [LARGE SCALE GENOMIC DNA]</scope>
    <source>
        <strain evidence="2 3">IFO 6365</strain>
    </source>
</reference>
<dbReference type="EMBL" id="BLJY01000004">
    <property type="protein sequence ID" value="GFF15648.1"/>
    <property type="molecule type" value="Genomic_DNA"/>
</dbReference>
<evidence type="ECO:0000256" key="1">
    <source>
        <dbReference type="SAM" id="MobiDB-lite"/>
    </source>
</evidence>
<dbReference type="OrthoDB" id="4192742at2759"/>
<proteinExistence type="predicted"/>
<dbReference type="AlphaFoldDB" id="A0A5M3YSC5"/>
<comment type="caution">
    <text evidence="2">The sequence shown here is derived from an EMBL/GenBank/DDBJ whole genome shotgun (WGS) entry which is preliminary data.</text>
</comment>
<keyword evidence="3" id="KW-1185">Reference proteome</keyword>
<gene>
    <name evidence="2" type="ORF">ATEIFO6365_0004076700</name>
</gene>
<organism evidence="2 3">
    <name type="scientific">Aspergillus terreus</name>
    <dbReference type="NCBI Taxonomy" id="33178"/>
    <lineage>
        <taxon>Eukaryota</taxon>
        <taxon>Fungi</taxon>
        <taxon>Dikarya</taxon>
        <taxon>Ascomycota</taxon>
        <taxon>Pezizomycotina</taxon>
        <taxon>Eurotiomycetes</taxon>
        <taxon>Eurotiomycetidae</taxon>
        <taxon>Eurotiales</taxon>
        <taxon>Aspergillaceae</taxon>
        <taxon>Aspergillus</taxon>
        <taxon>Aspergillus subgen. Circumdati</taxon>
    </lineage>
</organism>
<name>A0A5M3YSC5_ASPTE</name>